<sequence>MKKITLPPNAWTRFDGSSFQPRPPAEIKITTVWAKEPDDIVAPDISTDAFITNSGVTDQLLDLEYLRREFFTAVYLMPVGSSSAATVISA</sequence>
<evidence type="ECO:0000313" key="1">
    <source>
        <dbReference type="EMBL" id="EJB03264.1"/>
    </source>
</evidence>
<dbReference type="RefSeq" id="WP_003587299.1">
    <property type="nucleotide sequence ID" value="NZ_JH719381.1"/>
</dbReference>
<accession>I9N5R8</accession>
<dbReference type="AlphaFoldDB" id="I9N5R8"/>
<proteinExistence type="predicted"/>
<dbReference type="EMBL" id="JH719381">
    <property type="protein sequence ID" value="EJB03264.1"/>
    <property type="molecule type" value="Genomic_DNA"/>
</dbReference>
<reference evidence="1 2" key="1">
    <citation type="submission" date="2012-02" db="EMBL/GenBank/DDBJ databases">
        <title>Improved High-Quality Draft Sequence of Rhizobium leguminosarum bv. trifolii WSM597.</title>
        <authorList>
            <consortium name="US DOE Joint Genome Institute"/>
            <person name="Lucas S."/>
            <person name="Han J."/>
            <person name="Lapidus A."/>
            <person name="Cheng J.-F."/>
            <person name="Goodwin L."/>
            <person name="Pitluck S."/>
            <person name="Peters L."/>
            <person name="Ovchinnikova G."/>
            <person name="Held B."/>
            <person name="Detter J.C."/>
            <person name="Han C."/>
            <person name="Tapia R."/>
            <person name="Land M."/>
            <person name="Hauser L."/>
            <person name="Kyrpides N."/>
            <person name="Ivanova N."/>
            <person name="Pagani I."/>
            <person name="Brau L."/>
            <person name="Yates R."/>
            <person name="O'Hara G."/>
            <person name="Rui T."/>
            <person name="Howieson J."/>
            <person name="Reeve W."/>
            <person name="Woyke T."/>
        </authorList>
    </citation>
    <scope>NUCLEOTIDE SEQUENCE [LARGE SCALE GENOMIC DNA]</scope>
    <source>
        <strain evidence="1 2">WSM597</strain>
    </source>
</reference>
<dbReference type="HOGENOM" id="CLU_2438690_0_0_5"/>
<evidence type="ECO:0000313" key="2">
    <source>
        <dbReference type="Proteomes" id="UP000005092"/>
    </source>
</evidence>
<dbReference type="Proteomes" id="UP000005092">
    <property type="component" value="Unassembled WGS sequence"/>
</dbReference>
<name>I9N5R8_RHILT</name>
<organism evidence="1 2">
    <name type="scientific">Rhizobium leguminosarum bv. trifolii WSM597</name>
    <dbReference type="NCBI Taxonomy" id="754764"/>
    <lineage>
        <taxon>Bacteria</taxon>
        <taxon>Pseudomonadati</taxon>
        <taxon>Pseudomonadota</taxon>
        <taxon>Alphaproteobacteria</taxon>
        <taxon>Hyphomicrobiales</taxon>
        <taxon>Rhizobiaceae</taxon>
        <taxon>Rhizobium/Agrobacterium group</taxon>
        <taxon>Rhizobium</taxon>
    </lineage>
</organism>
<protein>
    <submittedName>
        <fullName evidence="1">Uncharacterized protein</fullName>
    </submittedName>
</protein>
<gene>
    <name evidence="1" type="ORF">Rleg9DRAFT_2096</name>
</gene>